<dbReference type="Gene3D" id="3.40.50.720">
    <property type="entry name" value="NAD(P)-binding Rossmann-like Domain"/>
    <property type="match status" value="1"/>
</dbReference>
<dbReference type="InterPro" id="IPR028281">
    <property type="entry name" value="Sirohaem_synthase_central"/>
</dbReference>
<evidence type="ECO:0000313" key="11">
    <source>
        <dbReference type="Proteomes" id="UP000266483"/>
    </source>
</evidence>
<feature type="domain" description="Tetrapyrrole methylase" evidence="7">
    <location>
        <begin position="228"/>
        <end position="333"/>
    </location>
</feature>
<gene>
    <name evidence="10" type="ORF">CJO09_06085</name>
</gene>
<dbReference type="InterPro" id="IPR036291">
    <property type="entry name" value="NAD(P)-bd_dom_sf"/>
</dbReference>
<organism evidence="10 11">
    <name type="scientific">Neopusillimonas maritima</name>
    <dbReference type="NCBI Taxonomy" id="2026239"/>
    <lineage>
        <taxon>Bacteria</taxon>
        <taxon>Pseudomonadati</taxon>
        <taxon>Pseudomonadota</taxon>
        <taxon>Betaproteobacteria</taxon>
        <taxon>Burkholderiales</taxon>
        <taxon>Alcaligenaceae</taxon>
        <taxon>Neopusillimonas</taxon>
    </lineage>
</organism>
<dbReference type="InterPro" id="IPR019478">
    <property type="entry name" value="Sirohaem_synthase_dimer_dom"/>
</dbReference>
<dbReference type="Gene3D" id="1.10.8.210">
    <property type="entry name" value="Sirohaem synthase, dimerisation domain"/>
    <property type="match status" value="1"/>
</dbReference>
<evidence type="ECO:0000313" key="10">
    <source>
        <dbReference type="EMBL" id="RII83175.1"/>
    </source>
</evidence>
<protein>
    <recommendedName>
        <fullName evidence="2">precorrin-2 dehydrogenase</fullName>
        <ecNumber evidence="2">1.3.1.76</ecNumber>
    </recommendedName>
</protein>
<keyword evidence="3" id="KW-0560">Oxidoreductase</keyword>
<keyword evidence="5" id="KW-0627">Porphyrin biosynthesis</keyword>
<dbReference type="SUPFAM" id="SSF51735">
    <property type="entry name" value="NAD(P)-binding Rossmann-fold domains"/>
    <property type="match status" value="1"/>
</dbReference>
<dbReference type="InterPro" id="IPR014777">
    <property type="entry name" value="4pyrrole_Mease_sub1"/>
</dbReference>
<proteinExistence type="predicted"/>
<dbReference type="PANTHER" id="PTHR35330">
    <property type="entry name" value="SIROHEME BIOSYNTHESIS PROTEIN MET8"/>
    <property type="match status" value="1"/>
</dbReference>
<dbReference type="Pfam" id="PF13241">
    <property type="entry name" value="NAD_binding_7"/>
    <property type="match status" value="1"/>
</dbReference>
<dbReference type="SUPFAM" id="SSF53790">
    <property type="entry name" value="Tetrapyrrole methylase"/>
    <property type="match status" value="1"/>
</dbReference>
<reference evidence="10 11" key="1">
    <citation type="submission" date="2017-08" db="EMBL/GenBank/DDBJ databases">
        <title>Pusillimonas indicus sp. nov., a member of the family Alcaligenaceae isolated from surface seawater.</title>
        <authorList>
            <person name="Li J."/>
        </authorList>
    </citation>
    <scope>NUCLEOTIDE SEQUENCE [LARGE SCALE GENOMIC DNA]</scope>
    <source>
        <strain evidence="10 11">17-4A</strain>
    </source>
</reference>
<evidence type="ECO:0000259" key="8">
    <source>
        <dbReference type="Pfam" id="PF10414"/>
    </source>
</evidence>
<evidence type="ECO:0000256" key="5">
    <source>
        <dbReference type="ARBA" id="ARBA00023244"/>
    </source>
</evidence>
<dbReference type="Pfam" id="PF10414">
    <property type="entry name" value="CysG_dimeriser"/>
    <property type="match status" value="1"/>
</dbReference>
<evidence type="ECO:0000259" key="7">
    <source>
        <dbReference type="Pfam" id="PF00590"/>
    </source>
</evidence>
<accession>A0ABX9MW31</accession>
<keyword evidence="4" id="KW-0520">NAD</keyword>
<keyword evidence="11" id="KW-1185">Reference proteome</keyword>
<dbReference type="Proteomes" id="UP000266483">
    <property type="component" value="Unassembled WGS sequence"/>
</dbReference>
<dbReference type="SUPFAM" id="SSF75615">
    <property type="entry name" value="Siroheme synthase middle domains-like"/>
    <property type="match status" value="1"/>
</dbReference>
<comment type="caution">
    <text evidence="10">The sequence shown here is derived from an EMBL/GenBank/DDBJ whole genome shotgun (WGS) entry which is preliminary data.</text>
</comment>
<dbReference type="PANTHER" id="PTHR35330:SF1">
    <property type="entry name" value="SIROHEME BIOSYNTHESIS PROTEIN MET8"/>
    <property type="match status" value="1"/>
</dbReference>
<evidence type="ECO:0000256" key="6">
    <source>
        <dbReference type="ARBA" id="ARBA00047561"/>
    </source>
</evidence>
<dbReference type="EC" id="1.3.1.76" evidence="2"/>
<feature type="domain" description="Sirohaem synthase dimerisation" evidence="8">
    <location>
        <begin position="155"/>
        <end position="210"/>
    </location>
</feature>
<comment type="catalytic activity">
    <reaction evidence="6">
        <text>precorrin-2 + NAD(+) = sirohydrochlorin + NADH + 2 H(+)</text>
        <dbReference type="Rhea" id="RHEA:15613"/>
        <dbReference type="ChEBI" id="CHEBI:15378"/>
        <dbReference type="ChEBI" id="CHEBI:57540"/>
        <dbReference type="ChEBI" id="CHEBI:57945"/>
        <dbReference type="ChEBI" id="CHEBI:58351"/>
        <dbReference type="ChEBI" id="CHEBI:58827"/>
        <dbReference type="EC" id="1.3.1.76"/>
    </reaction>
</comment>
<dbReference type="Pfam" id="PF14824">
    <property type="entry name" value="Sirohm_synth_M"/>
    <property type="match status" value="1"/>
</dbReference>
<evidence type="ECO:0000256" key="3">
    <source>
        <dbReference type="ARBA" id="ARBA00023002"/>
    </source>
</evidence>
<dbReference type="InterPro" id="IPR006367">
    <property type="entry name" value="Sirohaem_synthase_N"/>
</dbReference>
<dbReference type="InterPro" id="IPR000878">
    <property type="entry name" value="4pyrrol_Mease"/>
</dbReference>
<dbReference type="InterPro" id="IPR028161">
    <property type="entry name" value="Met8-like"/>
</dbReference>
<dbReference type="Gene3D" id="3.40.1010.10">
    <property type="entry name" value="Cobalt-precorrin-4 Transmethylase, Domain 1"/>
    <property type="match status" value="1"/>
</dbReference>
<dbReference type="InterPro" id="IPR037115">
    <property type="entry name" value="Sirohaem_synt_dimer_dom_sf"/>
</dbReference>
<name>A0ABX9MW31_9BURK</name>
<evidence type="ECO:0000259" key="9">
    <source>
        <dbReference type="Pfam" id="PF14824"/>
    </source>
</evidence>
<dbReference type="Gene3D" id="3.30.160.110">
    <property type="entry name" value="Siroheme synthase, domain 2"/>
    <property type="match status" value="1"/>
</dbReference>
<evidence type="ECO:0000256" key="1">
    <source>
        <dbReference type="ARBA" id="ARBA00005010"/>
    </source>
</evidence>
<dbReference type="InterPro" id="IPR035996">
    <property type="entry name" value="4pyrrol_Methylase_sf"/>
</dbReference>
<evidence type="ECO:0000256" key="2">
    <source>
        <dbReference type="ARBA" id="ARBA00012400"/>
    </source>
</evidence>
<dbReference type="RefSeq" id="WP_119441576.1">
    <property type="nucleotide sequence ID" value="NZ_CP170494.1"/>
</dbReference>
<comment type="pathway">
    <text evidence="1">Porphyrin-containing compound metabolism; siroheme biosynthesis; sirohydrochlorin from precorrin-2: step 1/1.</text>
</comment>
<dbReference type="EMBL" id="NQOU01000002">
    <property type="protein sequence ID" value="RII83175.1"/>
    <property type="molecule type" value="Genomic_DNA"/>
</dbReference>
<evidence type="ECO:0000256" key="4">
    <source>
        <dbReference type="ARBA" id="ARBA00023027"/>
    </source>
</evidence>
<dbReference type="NCBIfam" id="TIGR01470">
    <property type="entry name" value="cysG_Nterm"/>
    <property type="match status" value="1"/>
</dbReference>
<dbReference type="Pfam" id="PF00590">
    <property type="entry name" value="TP_methylase"/>
    <property type="match status" value="1"/>
</dbReference>
<feature type="domain" description="Siroheme synthase central" evidence="9">
    <location>
        <begin position="125"/>
        <end position="149"/>
    </location>
</feature>
<sequence length="335" mass="37087">MPRITPLYPIFADLAARPVLVVGGGAVAERKVRSLLNAGAEVHVGAPALTETLARWADERRLKHIDGMFQAQWLDNMWLVIAATNHREVNAKVKQAADDRGLLSNVVDDPALSSFQVPSVVDRAPLTIAISSAGVAPVLARRLRECMEAMFDHALADLAKLAGHYRAAIRHAYPNTGARRRFYDWLFDGPIPILLRQGKHLEAEQALISNLATPDTWPARVVTWIDPGPGDPGLLTLNGLRALNEADIVVHDSHIEEPLLSLARRDADRRLISGELLHHTEMLKEYLLKLFEDYQRVALVISNSALLRVEQRELTEQLSHRGVLTNIVRGVSAQS</sequence>